<gene>
    <name evidence="4" type="primary">LOC112275595</name>
    <name evidence="3" type="ORF">PHYPA_027943</name>
</gene>
<reference evidence="4" key="3">
    <citation type="submission" date="2020-12" db="UniProtKB">
        <authorList>
            <consortium name="EnsemblPlants"/>
        </authorList>
    </citation>
    <scope>IDENTIFICATION</scope>
</reference>
<dbReference type="Proteomes" id="UP000006727">
    <property type="component" value="Chromosome 23"/>
</dbReference>
<dbReference type="OrthoDB" id="1914410at2759"/>
<feature type="region of interest" description="Disordered" evidence="2">
    <location>
        <begin position="1"/>
        <end position="24"/>
    </location>
</feature>
<proteinExistence type="predicted"/>
<evidence type="ECO:0000313" key="5">
    <source>
        <dbReference type="Proteomes" id="UP000006727"/>
    </source>
</evidence>
<feature type="coiled-coil region" evidence="1">
    <location>
        <begin position="165"/>
        <end position="206"/>
    </location>
</feature>
<dbReference type="PANTHER" id="PTHR34554">
    <property type="entry name" value="RGS1-HXK1-INTERACTING PROTEIN 1"/>
    <property type="match status" value="1"/>
</dbReference>
<dbReference type="STRING" id="3218.A0A2K1IIZ8"/>
<dbReference type="Gramene" id="Pp3c23_11620V3.2">
    <property type="protein sequence ID" value="Pp3c23_11620V3.2"/>
    <property type="gene ID" value="Pp3c23_11620"/>
</dbReference>
<dbReference type="EnsemblPlants" id="Pp3c23_11620V3.1">
    <property type="protein sequence ID" value="Pp3c23_11620V3.1"/>
    <property type="gene ID" value="Pp3c23_11620"/>
</dbReference>
<dbReference type="AlphaFoldDB" id="A0A2K1IIZ8"/>
<dbReference type="Gramene" id="Pp3c23_11620V3.1">
    <property type="protein sequence ID" value="Pp3c23_11620V3.1"/>
    <property type="gene ID" value="Pp3c23_11620"/>
</dbReference>
<reference evidence="3 5" key="2">
    <citation type="journal article" date="2018" name="Plant J.">
        <title>The Physcomitrella patens chromosome-scale assembly reveals moss genome structure and evolution.</title>
        <authorList>
            <person name="Lang D."/>
            <person name="Ullrich K.K."/>
            <person name="Murat F."/>
            <person name="Fuchs J."/>
            <person name="Jenkins J."/>
            <person name="Haas F.B."/>
            <person name="Piednoel M."/>
            <person name="Gundlach H."/>
            <person name="Van Bel M."/>
            <person name="Meyberg R."/>
            <person name="Vives C."/>
            <person name="Morata J."/>
            <person name="Symeonidi A."/>
            <person name="Hiss M."/>
            <person name="Muchero W."/>
            <person name="Kamisugi Y."/>
            <person name="Saleh O."/>
            <person name="Blanc G."/>
            <person name="Decker E.L."/>
            <person name="van Gessel N."/>
            <person name="Grimwood J."/>
            <person name="Hayes R.D."/>
            <person name="Graham S.W."/>
            <person name="Gunter L.E."/>
            <person name="McDaniel S.F."/>
            <person name="Hoernstein S.N.W."/>
            <person name="Larsson A."/>
            <person name="Li F.W."/>
            <person name="Perroud P.F."/>
            <person name="Phillips J."/>
            <person name="Ranjan P."/>
            <person name="Rokshar D.S."/>
            <person name="Rothfels C.J."/>
            <person name="Schneider L."/>
            <person name="Shu S."/>
            <person name="Stevenson D.W."/>
            <person name="Thummler F."/>
            <person name="Tillich M."/>
            <person name="Villarreal Aguilar J.C."/>
            <person name="Widiez T."/>
            <person name="Wong G.K."/>
            <person name="Wymore A."/>
            <person name="Zhang Y."/>
            <person name="Zimmer A.D."/>
            <person name="Quatrano R.S."/>
            <person name="Mayer K.F.X."/>
            <person name="Goodstein D."/>
            <person name="Casacuberta J.M."/>
            <person name="Vandepoele K."/>
            <person name="Reski R."/>
            <person name="Cuming A.C."/>
            <person name="Tuskan G.A."/>
            <person name="Maumus F."/>
            <person name="Salse J."/>
            <person name="Schmutz J."/>
            <person name="Rensing S.A."/>
        </authorList>
    </citation>
    <scope>NUCLEOTIDE SEQUENCE [LARGE SCALE GENOMIC DNA]</scope>
    <source>
        <strain evidence="4 5">cv. Gransden 2004</strain>
    </source>
</reference>
<accession>A0A2K1IIZ8</accession>
<sequence length="285" mass="31994">MSDCERVDRNRGKSRPSSSLTPPILQTSWVSSSFATTAMANAGDGDGSKGWPENAEETWKFYSMQAQTLGKRALSSTDETIEVARNQMKQLTDASSQYFAAAQGYAARAQQEYNYYESLFFKKLKEGVHTAAQNPNATCGVLGVTTILALRTSRRMLYRYTIGRFQNEQALLARAETKVKEMRQTVDLLRNETKKLEERARLAEEELLRGRSKLKNSGYQLRNLSRSAYKTESAARGLKDNLVDLPGRESIRLRTEVAAMTSLAKQHRKILDKRVSKIAGYGISV</sequence>
<dbReference type="InterPro" id="IPR053284">
    <property type="entry name" value="RGS1-HXK1_interactor"/>
</dbReference>
<organism evidence="3">
    <name type="scientific">Physcomitrium patens</name>
    <name type="common">Spreading-leaved earth moss</name>
    <name type="synonym">Physcomitrella patens</name>
    <dbReference type="NCBI Taxonomy" id="3218"/>
    <lineage>
        <taxon>Eukaryota</taxon>
        <taxon>Viridiplantae</taxon>
        <taxon>Streptophyta</taxon>
        <taxon>Embryophyta</taxon>
        <taxon>Bryophyta</taxon>
        <taxon>Bryophytina</taxon>
        <taxon>Bryopsida</taxon>
        <taxon>Funariidae</taxon>
        <taxon>Funariales</taxon>
        <taxon>Funariaceae</taxon>
        <taxon>Physcomitrium</taxon>
    </lineage>
</organism>
<reference evidence="3 5" key="1">
    <citation type="journal article" date="2008" name="Science">
        <title>The Physcomitrella genome reveals evolutionary insights into the conquest of land by plants.</title>
        <authorList>
            <person name="Rensing S."/>
            <person name="Lang D."/>
            <person name="Zimmer A."/>
            <person name="Terry A."/>
            <person name="Salamov A."/>
            <person name="Shapiro H."/>
            <person name="Nishiyama T."/>
            <person name="Perroud P.-F."/>
            <person name="Lindquist E."/>
            <person name="Kamisugi Y."/>
            <person name="Tanahashi T."/>
            <person name="Sakakibara K."/>
            <person name="Fujita T."/>
            <person name="Oishi K."/>
            <person name="Shin-I T."/>
            <person name="Kuroki Y."/>
            <person name="Toyoda A."/>
            <person name="Suzuki Y."/>
            <person name="Hashimoto A."/>
            <person name="Yamaguchi K."/>
            <person name="Sugano A."/>
            <person name="Kohara Y."/>
            <person name="Fujiyama A."/>
            <person name="Anterola A."/>
            <person name="Aoki S."/>
            <person name="Ashton N."/>
            <person name="Barbazuk W.B."/>
            <person name="Barker E."/>
            <person name="Bennetzen J."/>
            <person name="Bezanilla M."/>
            <person name="Blankenship R."/>
            <person name="Cho S.H."/>
            <person name="Dutcher S."/>
            <person name="Estelle M."/>
            <person name="Fawcett J.A."/>
            <person name="Gundlach H."/>
            <person name="Hanada K."/>
            <person name="Heyl A."/>
            <person name="Hicks K.A."/>
            <person name="Hugh J."/>
            <person name="Lohr M."/>
            <person name="Mayer K."/>
            <person name="Melkozernov A."/>
            <person name="Murata T."/>
            <person name="Nelson D."/>
            <person name="Pils B."/>
            <person name="Prigge M."/>
            <person name="Reiss B."/>
            <person name="Renner T."/>
            <person name="Rombauts S."/>
            <person name="Rushton P."/>
            <person name="Sanderfoot A."/>
            <person name="Schween G."/>
            <person name="Shiu S.-H."/>
            <person name="Stueber K."/>
            <person name="Theodoulou F.L."/>
            <person name="Tu H."/>
            <person name="Van de Peer Y."/>
            <person name="Verrier P.J."/>
            <person name="Waters E."/>
            <person name="Wood A."/>
            <person name="Yang L."/>
            <person name="Cove D."/>
            <person name="Cuming A."/>
            <person name="Hasebe M."/>
            <person name="Lucas S."/>
            <person name="Mishler D.B."/>
            <person name="Reski R."/>
            <person name="Grigoriev I."/>
            <person name="Quatrano R.S."/>
            <person name="Boore J.L."/>
        </authorList>
    </citation>
    <scope>NUCLEOTIDE SEQUENCE [LARGE SCALE GENOMIC DNA]</scope>
    <source>
        <strain evidence="4 5">cv. Gransden 2004</strain>
    </source>
</reference>
<dbReference type="PaxDb" id="3218-PP1S137_101V6.1"/>
<feature type="compositionally biased region" description="Basic and acidic residues" evidence="2">
    <location>
        <begin position="1"/>
        <end position="11"/>
    </location>
</feature>
<dbReference type="FunCoup" id="A0A2K1IIZ8">
    <property type="interactions" value="1716"/>
</dbReference>
<dbReference type="KEGG" id="ppp:112275595"/>
<dbReference type="GeneID" id="112275595"/>
<dbReference type="RefSeq" id="XP_024361854.1">
    <property type="nucleotide sequence ID" value="XM_024506086.2"/>
</dbReference>
<evidence type="ECO:0000313" key="4">
    <source>
        <dbReference type="EnsemblPlants" id="Pp3c23_11620V3.1"/>
    </source>
</evidence>
<evidence type="ECO:0000313" key="3">
    <source>
        <dbReference type="EMBL" id="PNR29251.1"/>
    </source>
</evidence>
<name>A0A2K1IIZ8_PHYPA</name>
<protein>
    <submittedName>
        <fullName evidence="3 4">Uncharacterized protein</fullName>
    </submittedName>
</protein>
<feature type="compositionally biased region" description="Polar residues" evidence="2">
    <location>
        <begin position="15"/>
        <end position="24"/>
    </location>
</feature>
<dbReference type="EnsemblPlants" id="Pp3c23_11620V3.2">
    <property type="protein sequence ID" value="Pp3c23_11620V3.2"/>
    <property type="gene ID" value="Pp3c23_11620"/>
</dbReference>
<evidence type="ECO:0000256" key="1">
    <source>
        <dbReference type="SAM" id="Coils"/>
    </source>
</evidence>
<dbReference type="EMBL" id="ABEU02000023">
    <property type="protein sequence ID" value="PNR29251.1"/>
    <property type="molecule type" value="Genomic_DNA"/>
</dbReference>
<keyword evidence="1" id="KW-0175">Coiled coil</keyword>
<dbReference type="PANTHER" id="PTHR34554:SF2">
    <property type="entry name" value="RGS1-HXK1-INTERACTING PROTEIN 1"/>
    <property type="match status" value="1"/>
</dbReference>
<evidence type="ECO:0000256" key="2">
    <source>
        <dbReference type="SAM" id="MobiDB-lite"/>
    </source>
</evidence>
<keyword evidence="5" id="KW-1185">Reference proteome</keyword>